<dbReference type="GO" id="GO:0005615">
    <property type="term" value="C:extracellular space"/>
    <property type="evidence" value="ECO:0007669"/>
    <property type="project" value="TreeGrafter"/>
</dbReference>
<reference evidence="2 3" key="1">
    <citation type="journal article" date="2018" name="Gigascience">
        <title>Genomes of trombidid mites reveal novel predicted allergens and laterally-transferred genes associated with secondary metabolism.</title>
        <authorList>
            <person name="Dong X."/>
            <person name="Chaisiri K."/>
            <person name="Xia D."/>
            <person name="Armstrong S.D."/>
            <person name="Fang Y."/>
            <person name="Donnelly M.J."/>
            <person name="Kadowaki T."/>
            <person name="McGarry J.W."/>
            <person name="Darby A.C."/>
            <person name="Makepeace B.L."/>
        </authorList>
    </citation>
    <scope>NUCLEOTIDE SEQUENCE [LARGE SCALE GENOMIC DNA]</scope>
    <source>
        <strain evidence="2">UoL-UT</strain>
    </source>
</reference>
<accession>A0A443SMI3</accession>
<dbReference type="FunFam" id="3.40.720.10:FF:000017">
    <property type="entry name" value="Predicted protein"/>
    <property type="match status" value="1"/>
</dbReference>
<feature type="signal peptide" evidence="1">
    <location>
        <begin position="1"/>
        <end position="22"/>
    </location>
</feature>
<dbReference type="PANTHER" id="PTHR10974">
    <property type="entry name" value="FI08016P-RELATED"/>
    <property type="match status" value="1"/>
</dbReference>
<dbReference type="AlphaFoldDB" id="A0A443SMI3"/>
<dbReference type="EMBL" id="NCKV01001238">
    <property type="protein sequence ID" value="RWS28737.1"/>
    <property type="molecule type" value="Genomic_DNA"/>
</dbReference>
<dbReference type="OrthoDB" id="6412187at2759"/>
<organism evidence="2 3">
    <name type="scientific">Leptotrombidium deliense</name>
    <dbReference type="NCBI Taxonomy" id="299467"/>
    <lineage>
        <taxon>Eukaryota</taxon>
        <taxon>Metazoa</taxon>
        <taxon>Ecdysozoa</taxon>
        <taxon>Arthropoda</taxon>
        <taxon>Chelicerata</taxon>
        <taxon>Arachnida</taxon>
        <taxon>Acari</taxon>
        <taxon>Acariformes</taxon>
        <taxon>Trombidiformes</taxon>
        <taxon>Prostigmata</taxon>
        <taxon>Anystina</taxon>
        <taxon>Parasitengona</taxon>
        <taxon>Trombiculoidea</taxon>
        <taxon>Trombiculidae</taxon>
        <taxon>Leptotrombidium</taxon>
    </lineage>
</organism>
<name>A0A443SMI3_9ACAR</name>
<dbReference type="InterPro" id="IPR017850">
    <property type="entry name" value="Alkaline_phosphatase_core_sf"/>
</dbReference>
<dbReference type="Proteomes" id="UP000288716">
    <property type="component" value="Unassembled WGS sequence"/>
</dbReference>
<dbReference type="VEuPathDB" id="VectorBase:LDEU003302"/>
<keyword evidence="1" id="KW-0732">Signal</keyword>
<protein>
    <recommendedName>
        <fullName evidence="4">Sulfatase N-terminal domain-containing protein</fullName>
    </recommendedName>
</protein>
<evidence type="ECO:0008006" key="4">
    <source>
        <dbReference type="Google" id="ProtNLM"/>
    </source>
</evidence>
<dbReference type="PANTHER" id="PTHR10974:SF6">
    <property type="entry name" value="PROTEIN CBG19234"/>
    <property type="match status" value="1"/>
</dbReference>
<comment type="caution">
    <text evidence="2">The sequence shown here is derived from an EMBL/GenBank/DDBJ whole genome shotgun (WGS) entry which is preliminary data.</text>
</comment>
<dbReference type="InterPro" id="IPR004245">
    <property type="entry name" value="DUF229"/>
</dbReference>
<sequence length="664" mass="77010">MLTTACILFNLVIHLLITPKSSLSTVKLNLSSVSTESSTSANSTKNVHFTQVYFNETNFDTKLESLYKIIEKLKIGPTFPESKQYCNLPLYFDAFDDSVKEFMFNKTLKCPQRIKFTFVDENGILRKNGSSDIVCHYSFMHRRKHDRDNTYSKQDVIPDNGVQLTLKNAFANVSCRFNDSSFVFYKNTHWTIPSFDDLDDESDETRASSPSVLILVIESLSRLNLHRYLSKTDKSLHKAGNFHIFHGMHKVGLNSFPNSFALLIGKTCGEMSKPCDKIEEWDAYQKYLWDDFKQAGYVTAFVEDMIKEGLFNYYQNTGFVKQPTDWYPTPYWVDVYPKTTKSWYDRWKRPEAYCTEAGEAKKDIFLNQILQFHNAQQKRNKKYFMYSFYSQSCHEDITDHQYIDDTLSQFIDNISKSLNNTILVLMGDHGQNHGEYGIATLGHIESSLPFCGIRIPETLDKHYPHLKKFLKNNDGRLTSWYDLRKMMLDVAQGTFEEKYSNEFVSNVSEKGLSAWREEIPLNRSCNDAGIVERYCVCNGVLGETYNGETQVFYSQLVSSAARELYNVLNKFGCPHFDRIQKIQLNHIVPPQNLKVSLKDQYMLLGKLKPINALVRLFLFRVRNKSGEKWSQWRLSSVHLERGMQYLCDIVAVAEQHFNVTLSFD</sequence>
<keyword evidence="3" id="KW-1185">Reference proteome</keyword>
<feature type="chain" id="PRO_5019454957" description="Sulfatase N-terminal domain-containing protein" evidence="1">
    <location>
        <begin position="23"/>
        <end position="664"/>
    </location>
</feature>
<proteinExistence type="predicted"/>
<evidence type="ECO:0000256" key="1">
    <source>
        <dbReference type="SAM" id="SignalP"/>
    </source>
</evidence>
<dbReference type="Gene3D" id="3.40.720.10">
    <property type="entry name" value="Alkaline Phosphatase, subunit A"/>
    <property type="match status" value="1"/>
</dbReference>
<gene>
    <name evidence="2" type="ORF">B4U80_12773</name>
</gene>
<evidence type="ECO:0000313" key="2">
    <source>
        <dbReference type="EMBL" id="RWS28737.1"/>
    </source>
</evidence>
<dbReference type="Pfam" id="PF02995">
    <property type="entry name" value="DUF229"/>
    <property type="match status" value="1"/>
</dbReference>
<evidence type="ECO:0000313" key="3">
    <source>
        <dbReference type="Proteomes" id="UP000288716"/>
    </source>
</evidence>
<dbReference type="STRING" id="299467.A0A443SMI3"/>
<dbReference type="SUPFAM" id="SSF53649">
    <property type="entry name" value="Alkaline phosphatase-like"/>
    <property type="match status" value="1"/>
</dbReference>